<dbReference type="GeneID" id="106746978"/>
<organism evidence="1 2">
    <name type="scientific">Dinoponera quadriceps</name>
    <name type="common">South American ant</name>
    <dbReference type="NCBI Taxonomy" id="609295"/>
    <lineage>
        <taxon>Eukaryota</taxon>
        <taxon>Metazoa</taxon>
        <taxon>Ecdysozoa</taxon>
        <taxon>Arthropoda</taxon>
        <taxon>Hexapoda</taxon>
        <taxon>Insecta</taxon>
        <taxon>Pterygota</taxon>
        <taxon>Neoptera</taxon>
        <taxon>Endopterygota</taxon>
        <taxon>Hymenoptera</taxon>
        <taxon>Apocrita</taxon>
        <taxon>Aculeata</taxon>
        <taxon>Formicoidea</taxon>
        <taxon>Formicidae</taxon>
        <taxon>Ponerinae</taxon>
        <taxon>Ponerini</taxon>
        <taxon>Dinoponera</taxon>
    </lineage>
</organism>
<dbReference type="Proteomes" id="UP000515204">
    <property type="component" value="Unplaced"/>
</dbReference>
<name>A0A6P3XNY3_DINQU</name>
<dbReference type="AlphaFoldDB" id="A0A6P3XNY3"/>
<evidence type="ECO:0000313" key="2">
    <source>
        <dbReference type="RefSeq" id="XP_014479678.1"/>
    </source>
</evidence>
<dbReference type="PANTHER" id="PTHR34095">
    <property type="entry name" value="39S RIBOSOMAL PROTEIN L55, MITOCHONDRIAL"/>
    <property type="match status" value="1"/>
</dbReference>
<reference evidence="2" key="1">
    <citation type="submission" date="2025-08" db="UniProtKB">
        <authorList>
            <consortium name="RefSeq"/>
        </authorList>
    </citation>
    <scope>IDENTIFICATION</scope>
</reference>
<gene>
    <name evidence="2" type="primary">LOC106746978</name>
</gene>
<dbReference type="RefSeq" id="XP_014479678.1">
    <property type="nucleotide sequence ID" value="XM_014624192.1"/>
</dbReference>
<dbReference type="PANTHER" id="PTHR34095:SF1">
    <property type="entry name" value="LARGE RIBOSOMAL SUBUNIT PROTEIN ML55"/>
    <property type="match status" value="1"/>
</dbReference>
<dbReference type="InterPro" id="IPR044884">
    <property type="entry name" value="Ribosomal_mL55_sf"/>
</dbReference>
<keyword evidence="2" id="KW-0687">Ribonucleoprotein</keyword>
<dbReference type="GO" id="GO:0005762">
    <property type="term" value="C:mitochondrial large ribosomal subunit"/>
    <property type="evidence" value="ECO:0007669"/>
    <property type="project" value="InterPro"/>
</dbReference>
<proteinExistence type="predicted"/>
<accession>A0A6P3XNY3</accession>
<dbReference type="OrthoDB" id="9986315at2759"/>
<keyword evidence="1" id="KW-1185">Reference proteome</keyword>
<dbReference type="GO" id="GO:0003735">
    <property type="term" value="F:structural constituent of ribosome"/>
    <property type="evidence" value="ECO:0007669"/>
    <property type="project" value="InterPro"/>
</dbReference>
<keyword evidence="2" id="KW-0689">Ribosomal protein</keyword>
<dbReference type="Pfam" id="PF09776">
    <property type="entry name" value="Mitoc_L55"/>
    <property type="match status" value="1"/>
</dbReference>
<dbReference type="InterPro" id="IPR018615">
    <property type="entry name" value="Ribosomal_mL55"/>
</dbReference>
<protein>
    <submittedName>
        <fullName evidence="2">39S ribosomal protein L55, mitochondrial</fullName>
    </submittedName>
</protein>
<sequence length="199" mass="23500">MSRLLSLFRCIYVTPSKEYRLALLITTLFFSWKHAELIEFHYCIHTQKALEHHRTWPPIRRTRISRDSLAQPAQSLLSRQVVYLVGRTVRMSIASLARIGSSVPAFSRNLNCWTAAITKKHRRIYERTYPTTLVFSDGSSIEIDYHEPRKIIILPLNLAELTEEQQKARFMMRKPKTKIVIDEEIEDSFDENRYLNFKK</sequence>
<dbReference type="KEGG" id="dqu:106746978"/>
<dbReference type="GO" id="GO:0006412">
    <property type="term" value="P:translation"/>
    <property type="evidence" value="ECO:0007669"/>
    <property type="project" value="TreeGrafter"/>
</dbReference>
<evidence type="ECO:0000313" key="1">
    <source>
        <dbReference type="Proteomes" id="UP000515204"/>
    </source>
</evidence>
<dbReference type="Gene3D" id="6.20.130.20">
    <property type="entry name" value="Mitochondrial ribosomal protein L55"/>
    <property type="match status" value="1"/>
</dbReference>
<dbReference type="CTD" id="128308"/>